<keyword evidence="2" id="KW-1133">Transmembrane helix</keyword>
<organism evidence="4 5">
    <name type="scientific">Glonium stellatum</name>
    <dbReference type="NCBI Taxonomy" id="574774"/>
    <lineage>
        <taxon>Eukaryota</taxon>
        <taxon>Fungi</taxon>
        <taxon>Dikarya</taxon>
        <taxon>Ascomycota</taxon>
        <taxon>Pezizomycotina</taxon>
        <taxon>Dothideomycetes</taxon>
        <taxon>Pleosporomycetidae</taxon>
        <taxon>Gloniales</taxon>
        <taxon>Gloniaceae</taxon>
        <taxon>Glonium</taxon>
    </lineage>
</organism>
<keyword evidence="2" id="KW-0472">Membrane</keyword>
<keyword evidence="5" id="KW-1185">Reference proteome</keyword>
<dbReference type="EMBL" id="KV750491">
    <property type="protein sequence ID" value="OCL04489.1"/>
    <property type="molecule type" value="Genomic_DNA"/>
</dbReference>
<dbReference type="Proteomes" id="UP000250140">
    <property type="component" value="Unassembled WGS sequence"/>
</dbReference>
<evidence type="ECO:0000313" key="5">
    <source>
        <dbReference type="Proteomes" id="UP000250140"/>
    </source>
</evidence>
<gene>
    <name evidence="4" type="ORF">AOQ84DRAFT_346151</name>
</gene>
<dbReference type="GO" id="GO:0009247">
    <property type="term" value="P:glycolipid biosynthetic process"/>
    <property type="evidence" value="ECO:0007669"/>
    <property type="project" value="TreeGrafter"/>
</dbReference>
<dbReference type="InterPro" id="IPR036291">
    <property type="entry name" value="NAD(P)-bd_dom_sf"/>
</dbReference>
<accession>A0A8E2JPP1</accession>
<sequence>MADTTRPYELVLLGANGYTGKMTAEHIAQYLPTDLKWAIAGRSSKKLADVAEELKKLNPDRLPPSIEICELKKDELDTLVKKTRIVITTIGPFMKYGEPVVEACANSGTHYLDCTGEVPWVKDMIEKYDETAKKNGAIMIPQCGLDSVPADLLAYILSRHIRSTLSAPTASVIVSLHAFKSGISGGTANTMLDLFDHYPLSHLGASMKPYALSPVQPMAPTPPPSSGLLHRLLGIRYVPELGTLTDGLMASVDTSIAHRSWGLYTQSPDPDAAYGPRFRFTEYMRAKNTFTAALIHYAFLLGFSLLLLPPTRALLSPLLRRRLPLPGAGPAKDAIKKEFLNYRAVGVADTQRGERALARLEFGGGAYMLTGVTLAEAAMVMLRGDLGATEAGRRGGGLLTPATLGDQFVERLKKVGVKIEVRMGE</sequence>
<dbReference type="AlphaFoldDB" id="A0A8E2JPP1"/>
<proteinExistence type="inferred from homology"/>
<dbReference type="GO" id="GO:0005811">
    <property type="term" value="C:lipid droplet"/>
    <property type="evidence" value="ECO:0007669"/>
    <property type="project" value="TreeGrafter"/>
</dbReference>
<dbReference type="SUPFAM" id="SSF51735">
    <property type="entry name" value="NAD(P)-binding Rossmann-fold domains"/>
    <property type="match status" value="1"/>
</dbReference>
<dbReference type="InterPro" id="IPR005097">
    <property type="entry name" value="Sacchrp_dh_NADP-bd"/>
</dbReference>
<dbReference type="InterPro" id="IPR051276">
    <property type="entry name" value="Saccharopine_DH-like_oxidrdct"/>
</dbReference>
<dbReference type="PANTHER" id="PTHR12286">
    <property type="entry name" value="SACCHAROPINE DEHYDROGENASE-LIKE OXIDOREDUCTASE"/>
    <property type="match status" value="1"/>
</dbReference>
<feature type="transmembrane region" description="Helical" evidence="2">
    <location>
        <begin position="294"/>
        <end position="315"/>
    </location>
</feature>
<evidence type="ECO:0000313" key="4">
    <source>
        <dbReference type="EMBL" id="OCL04489.1"/>
    </source>
</evidence>
<comment type="similarity">
    <text evidence="1">Belongs to the saccharopine dehydrogenase family.</text>
</comment>
<evidence type="ECO:0000256" key="2">
    <source>
        <dbReference type="SAM" id="Phobius"/>
    </source>
</evidence>
<dbReference type="PANTHER" id="PTHR12286:SF5">
    <property type="entry name" value="SACCHAROPINE DEHYDROGENASE-LIKE OXIDOREDUCTASE"/>
    <property type="match status" value="1"/>
</dbReference>
<dbReference type="OrthoDB" id="10268090at2759"/>
<evidence type="ECO:0000256" key="1">
    <source>
        <dbReference type="ARBA" id="ARBA00038048"/>
    </source>
</evidence>
<name>A0A8E2JPP1_9PEZI</name>
<feature type="domain" description="Saccharopine dehydrogenase NADP binding" evidence="3">
    <location>
        <begin position="11"/>
        <end position="139"/>
    </location>
</feature>
<dbReference type="Gene3D" id="3.40.50.720">
    <property type="entry name" value="NAD(P)-binding Rossmann-like Domain"/>
    <property type="match status" value="1"/>
</dbReference>
<dbReference type="GO" id="GO:0005886">
    <property type="term" value="C:plasma membrane"/>
    <property type="evidence" value="ECO:0007669"/>
    <property type="project" value="TreeGrafter"/>
</dbReference>
<protein>
    <recommendedName>
        <fullName evidence="3">Saccharopine dehydrogenase NADP binding domain-containing protein</fullName>
    </recommendedName>
</protein>
<evidence type="ECO:0000259" key="3">
    <source>
        <dbReference type="Pfam" id="PF03435"/>
    </source>
</evidence>
<reference evidence="4 5" key="1">
    <citation type="journal article" date="2016" name="Nat. Commun.">
        <title>Ectomycorrhizal ecology is imprinted in the genome of the dominant symbiotic fungus Cenococcum geophilum.</title>
        <authorList>
            <consortium name="DOE Joint Genome Institute"/>
            <person name="Peter M."/>
            <person name="Kohler A."/>
            <person name="Ohm R.A."/>
            <person name="Kuo A."/>
            <person name="Krutzmann J."/>
            <person name="Morin E."/>
            <person name="Arend M."/>
            <person name="Barry K.W."/>
            <person name="Binder M."/>
            <person name="Choi C."/>
            <person name="Clum A."/>
            <person name="Copeland A."/>
            <person name="Grisel N."/>
            <person name="Haridas S."/>
            <person name="Kipfer T."/>
            <person name="LaButti K."/>
            <person name="Lindquist E."/>
            <person name="Lipzen A."/>
            <person name="Maire R."/>
            <person name="Meier B."/>
            <person name="Mihaltcheva S."/>
            <person name="Molinier V."/>
            <person name="Murat C."/>
            <person name="Poggeler S."/>
            <person name="Quandt C.A."/>
            <person name="Sperisen C."/>
            <person name="Tritt A."/>
            <person name="Tisserant E."/>
            <person name="Crous P.W."/>
            <person name="Henrissat B."/>
            <person name="Nehls U."/>
            <person name="Egli S."/>
            <person name="Spatafora J.W."/>
            <person name="Grigoriev I.V."/>
            <person name="Martin F.M."/>
        </authorList>
    </citation>
    <scope>NUCLEOTIDE SEQUENCE [LARGE SCALE GENOMIC DNA]</scope>
    <source>
        <strain evidence="4 5">CBS 207.34</strain>
    </source>
</reference>
<dbReference type="Pfam" id="PF03435">
    <property type="entry name" value="Sacchrp_dh_NADP"/>
    <property type="match status" value="1"/>
</dbReference>
<dbReference type="GO" id="GO:0005739">
    <property type="term" value="C:mitochondrion"/>
    <property type="evidence" value="ECO:0007669"/>
    <property type="project" value="TreeGrafter"/>
</dbReference>
<keyword evidence="2" id="KW-0812">Transmembrane</keyword>